<evidence type="ECO:0000313" key="4">
    <source>
        <dbReference type="WBParaSite" id="BTMF_0001635001-mRNA-1"/>
    </source>
</evidence>
<dbReference type="Proteomes" id="UP000280834">
    <property type="component" value="Unassembled WGS sequence"/>
</dbReference>
<evidence type="ECO:0000313" key="3">
    <source>
        <dbReference type="Proteomes" id="UP000280834"/>
    </source>
</evidence>
<accession>A0A0R3R8J4</accession>
<evidence type="ECO:0000256" key="1">
    <source>
        <dbReference type="SAM" id="SignalP"/>
    </source>
</evidence>
<evidence type="ECO:0000313" key="2">
    <source>
        <dbReference type="EMBL" id="VDO49003.1"/>
    </source>
</evidence>
<dbReference type="WBParaSite" id="BTMF_0001635001-mRNA-1">
    <property type="protein sequence ID" value="BTMF_0001635001-mRNA-1"/>
    <property type="gene ID" value="BTMF_0001635001"/>
</dbReference>
<proteinExistence type="predicted"/>
<dbReference type="EMBL" id="UZAG01021075">
    <property type="protein sequence ID" value="VDO49003.1"/>
    <property type="molecule type" value="Genomic_DNA"/>
</dbReference>
<feature type="chain" id="PRO_5043131039" evidence="1">
    <location>
        <begin position="20"/>
        <end position="58"/>
    </location>
</feature>
<sequence length="58" mass="6335">MMFNVILIVNLVIQFPGEMLVLTSKNGTSTSKLTGSSLTIIISCGLTNSNPFNILWFD</sequence>
<gene>
    <name evidence="2" type="ORF">BTMF_LOCUS14330</name>
</gene>
<keyword evidence="3" id="KW-1185">Reference proteome</keyword>
<reference evidence="4" key="1">
    <citation type="submission" date="2017-02" db="UniProtKB">
        <authorList>
            <consortium name="WormBaseParasite"/>
        </authorList>
    </citation>
    <scope>IDENTIFICATION</scope>
</reference>
<protein>
    <submittedName>
        <fullName evidence="4">Ig-like domain-containing protein</fullName>
    </submittedName>
</protein>
<feature type="signal peptide" evidence="1">
    <location>
        <begin position="1"/>
        <end position="19"/>
    </location>
</feature>
<organism evidence="4">
    <name type="scientific">Brugia timori</name>
    <dbReference type="NCBI Taxonomy" id="42155"/>
    <lineage>
        <taxon>Eukaryota</taxon>
        <taxon>Metazoa</taxon>
        <taxon>Ecdysozoa</taxon>
        <taxon>Nematoda</taxon>
        <taxon>Chromadorea</taxon>
        <taxon>Rhabditida</taxon>
        <taxon>Spirurina</taxon>
        <taxon>Spiruromorpha</taxon>
        <taxon>Filarioidea</taxon>
        <taxon>Onchocercidae</taxon>
        <taxon>Brugia</taxon>
    </lineage>
</organism>
<name>A0A0R3R8J4_9BILA</name>
<dbReference type="AlphaFoldDB" id="A0A0R3R8J4"/>
<reference evidence="2 3" key="2">
    <citation type="submission" date="2018-11" db="EMBL/GenBank/DDBJ databases">
        <authorList>
            <consortium name="Pathogen Informatics"/>
        </authorList>
    </citation>
    <scope>NUCLEOTIDE SEQUENCE [LARGE SCALE GENOMIC DNA]</scope>
</reference>
<keyword evidence="1" id="KW-0732">Signal</keyword>